<evidence type="ECO:0000259" key="3">
    <source>
        <dbReference type="Pfam" id="PF18421"/>
    </source>
</evidence>
<feature type="chain" id="PRO_5026059391" evidence="1">
    <location>
        <begin position="22"/>
        <end position="298"/>
    </location>
</feature>
<proteinExistence type="predicted"/>
<dbReference type="GO" id="GO:0004222">
    <property type="term" value="F:metalloendopeptidase activity"/>
    <property type="evidence" value="ECO:0007669"/>
    <property type="project" value="TreeGrafter"/>
</dbReference>
<protein>
    <submittedName>
        <fullName evidence="4">Peptidase M24</fullName>
    </submittedName>
</protein>
<dbReference type="InterPro" id="IPR050570">
    <property type="entry name" value="Cell_wall_metabolism_enzyme"/>
</dbReference>
<dbReference type="PANTHER" id="PTHR21666">
    <property type="entry name" value="PEPTIDASE-RELATED"/>
    <property type="match status" value="1"/>
</dbReference>
<dbReference type="Pfam" id="PF01551">
    <property type="entry name" value="Peptidase_M23"/>
    <property type="match status" value="1"/>
</dbReference>
<dbReference type="AlphaFoldDB" id="A0A6F8T3M0"/>
<keyword evidence="5" id="KW-1185">Reference proteome</keyword>
<evidence type="ECO:0000256" key="1">
    <source>
        <dbReference type="SAM" id="SignalP"/>
    </source>
</evidence>
<dbReference type="PANTHER" id="PTHR21666:SF270">
    <property type="entry name" value="MUREIN HYDROLASE ACTIVATOR ENVC"/>
    <property type="match status" value="1"/>
</dbReference>
<organism evidence="4 5">
    <name type="scientific">Legionella antarctica</name>
    <dbReference type="NCBI Taxonomy" id="2708020"/>
    <lineage>
        <taxon>Bacteria</taxon>
        <taxon>Pseudomonadati</taxon>
        <taxon>Pseudomonadota</taxon>
        <taxon>Gammaproteobacteria</taxon>
        <taxon>Legionellales</taxon>
        <taxon>Legionellaceae</taxon>
        <taxon>Legionella</taxon>
    </lineage>
</organism>
<keyword evidence="1" id="KW-0732">Signal</keyword>
<gene>
    <name evidence="4" type="ORF">TUM19329_14000</name>
</gene>
<dbReference type="Gene3D" id="2.60.40.1590">
    <property type="entry name" value="Peptidoglycan hydrolase domains"/>
    <property type="match status" value="1"/>
</dbReference>
<sequence length="298" mass="32923">MNKLINITIFLFFYLSSSAFAIALPENHAVNGGLTIIPIDINQQPKAYFEGKRIPVLPGTKPNQWLLMVAVPLDNKEPVKYLTVTKPVKTTIPFHISEKFYTTQFLNIKDVSKVVPPPEDKLRIEKETKKLTELFSGYSDTNPFQKPFTAPVRGPISSLFGLKRVYNNEPRAPHSGLDIAAKHGEPILAVNRGKVVETGDYFFTGNTVIIDHGMGVFSLYAHLSEIEVKPGDSILQGQQLGLVGMTGRVTGPHLHWTMIVNQTLVEPLLFVPIRSIAIVPPPPSKNPGKAINQSAVKL</sequence>
<dbReference type="InterPro" id="IPR011055">
    <property type="entry name" value="Dup_hybrid_motif"/>
</dbReference>
<dbReference type="SUPFAM" id="SSF51261">
    <property type="entry name" value="Duplicated hybrid motif"/>
    <property type="match status" value="1"/>
</dbReference>
<evidence type="ECO:0000313" key="5">
    <source>
        <dbReference type="Proteomes" id="UP000502894"/>
    </source>
</evidence>
<name>A0A6F8T3M0_9GAMM</name>
<dbReference type="Gene3D" id="2.70.70.10">
    <property type="entry name" value="Glucose Permease (Domain IIA)"/>
    <property type="match status" value="1"/>
</dbReference>
<dbReference type="EMBL" id="AP022839">
    <property type="protein sequence ID" value="BCA95039.1"/>
    <property type="molecule type" value="Genomic_DNA"/>
</dbReference>
<dbReference type="InterPro" id="IPR016047">
    <property type="entry name" value="M23ase_b-sheet_dom"/>
</dbReference>
<feature type="signal peptide" evidence="1">
    <location>
        <begin position="1"/>
        <end position="21"/>
    </location>
</feature>
<feature type="domain" description="Peptidase family M23 N-terminal" evidence="3">
    <location>
        <begin position="27"/>
        <end position="99"/>
    </location>
</feature>
<dbReference type="CDD" id="cd12797">
    <property type="entry name" value="M23_peptidase"/>
    <property type="match status" value="1"/>
</dbReference>
<dbReference type="RefSeq" id="WP_173236744.1">
    <property type="nucleotide sequence ID" value="NZ_AP022839.1"/>
</dbReference>
<feature type="domain" description="M23ase beta-sheet core" evidence="2">
    <location>
        <begin position="173"/>
        <end position="267"/>
    </location>
</feature>
<accession>A0A6F8T3M0</accession>
<dbReference type="Proteomes" id="UP000502894">
    <property type="component" value="Chromosome"/>
</dbReference>
<dbReference type="KEGG" id="lant:TUM19329_14000"/>
<evidence type="ECO:0000259" key="2">
    <source>
        <dbReference type="Pfam" id="PF01551"/>
    </source>
</evidence>
<dbReference type="InterPro" id="IPR040487">
    <property type="entry name" value="Peptidase_M23_N"/>
</dbReference>
<evidence type="ECO:0000313" key="4">
    <source>
        <dbReference type="EMBL" id="BCA95039.1"/>
    </source>
</evidence>
<dbReference type="Pfam" id="PF18421">
    <property type="entry name" value="Peptidase_M23_N"/>
    <property type="match status" value="1"/>
</dbReference>
<reference evidence="4" key="1">
    <citation type="journal article" date="2020" name="Microbiol. Resour. Announc.">
        <title>Complete Genome Sequence of Novel Psychrotolerant Legionella Strain TUM19329, Isolated from Antarctic Lake Sediment.</title>
        <authorList>
            <person name="Shimada S."/>
            <person name="Nakai R."/>
            <person name="Aoki K."/>
            <person name="Shimoeda N."/>
            <person name="Ohno G."/>
            <person name="Miyazaki Y."/>
            <person name="Kudoh S."/>
            <person name="Imura S."/>
            <person name="Watanabe K."/>
            <person name="Ishii Y."/>
            <person name="Tateda K."/>
        </authorList>
    </citation>
    <scope>NUCLEOTIDE SEQUENCE [LARGE SCALE GENOMIC DNA]</scope>
    <source>
        <strain evidence="4">TUM19329</strain>
    </source>
</reference>